<reference evidence="2" key="1">
    <citation type="submission" date="2016-03" db="EMBL/GenBank/DDBJ databases">
        <authorList>
            <person name="Guldener U."/>
        </authorList>
    </citation>
    <scope>NUCLEOTIDE SEQUENCE [LARGE SCALE GENOMIC DNA]</scope>
    <source>
        <strain evidence="2">04CH-RAC-A.6.1</strain>
    </source>
</reference>
<evidence type="ECO:0000313" key="2">
    <source>
        <dbReference type="Proteomes" id="UP000178912"/>
    </source>
</evidence>
<evidence type="ECO:0000313" key="1">
    <source>
        <dbReference type="EMBL" id="CZS98518.1"/>
    </source>
</evidence>
<sequence>MSFGTRSRSSSLIDYGAFKGSQAIGFITYLQRGNYCLNLGIWLFGIYWLCDCCG</sequence>
<dbReference type="Proteomes" id="UP000178912">
    <property type="component" value="Unassembled WGS sequence"/>
</dbReference>
<gene>
    <name evidence="1" type="ORF">RAG0_07221</name>
</gene>
<protein>
    <submittedName>
        <fullName evidence="1">Uncharacterized protein</fullName>
    </submittedName>
</protein>
<keyword evidence="2" id="KW-1185">Reference proteome</keyword>
<dbReference type="EMBL" id="FJUX01000037">
    <property type="protein sequence ID" value="CZS98518.1"/>
    <property type="molecule type" value="Genomic_DNA"/>
</dbReference>
<organism evidence="1 2">
    <name type="scientific">Rhynchosporium agropyri</name>
    <dbReference type="NCBI Taxonomy" id="914238"/>
    <lineage>
        <taxon>Eukaryota</taxon>
        <taxon>Fungi</taxon>
        <taxon>Dikarya</taxon>
        <taxon>Ascomycota</taxon>
        <taxon>Pezizomycotina</taxon>
        <taxon>Leotiomycetes</taxon>
        <taxon>Helotiales</taxon>
        <taxon>Ploettnerulaceae</taxon>
        <taxon>Rhynchosporium</taxon>
    </lineage>
</organism>
<proteinExistence type="predicted"/>
<dbReference type="AlphaFoldDB" id="A0A1E1KKF5"/>
<name>A0A1E1KKF5_9HELO</name>
<accession>A0A1E1KKF5</accession>